<evidence type="ECO:0000256" key="8">
    <source>
        <dbReference type="ARBA" id="ARBA00048045"/>
    </source>
</evidence>
<feature type="region of interest" description="Disordered" evidence="10">
    <location>
        <begin position="859"/>
        <end position="961"/>
    </location>
</feature>
<keyword evidence="6" id="KW-0378">Hydrolase</keyword>
<dbReference type="Gene3D" id="3.40.140.10">
    <property type="entry name" value="Cytidine Deaminase, domain 2"/>
    <property type="match status" value="1"/>
</dbReference>
<evidence type="ECO:0000256" key="3">
    <source>
        <dbReference type="ARBA" id="ARBA00012740"/>
    </source>
</evidence>
<feature type="compositionally biased region" description="Basic and acidic residues" evidence="10">
    <location>
        <begin position="176"/>
        <end position="199"/>
    </location>
</feature>
<feature type="region of interest" description="Disordered" evidence="10">
    <location>
        <begin position="442"/>
        <end position="510"/>
    </location>
</feature>
<feature type="region of interest" description="Disordered" evidence="10">
    <location>
        <begin position="792"/>
        <end position="828"/>
    </location>
</feature>
<evidence type="ECO:0000313" key="13">
    <source>
        <dbReference type="Proteomes" id="UP000663760"/>
    </source>
</evidence>
<feature type="compositionally biased region" description="Low complexity" evidence="10">
    <location>
        <begin position="202"/>
        <end position="221"/>
    </location>
</feature>
<organism evidence="12 13">
    <name type="scientific">Spirodela intermedia</name>
    <name type="common">Intermediate duckweed</name>
    <dbReference type="NCBI Taxonomy" id="51605"/>
    <lineage>
        <taxon>Eukaryota</taxon>
        <taxon>Viridiplantae</taxon>
        <taxon>Streptophyta</taxon>
        <taxon>Embryophyta</taxon>
        <taxon>Tracheophyta</taxon>
        <taxon>Spermatophyta</taxon>
        <taxon>Magnoliopsida</taxon>
        <taxon>Liliopsida</taxon>
        <taxon>Araceae</taxon>
        <taxon>Lemnoideae</taxon>
        <taxon>Spirodela</taxon>
    </lineage>
</organism>
<keyword evidence="7" id="KW-0862">Zinc</keyword>
<feature type="compositionally biased region" description="Pro residues" evidence="10">
    <location>
        <begin position="1352"/>
        <end position="1363"/>
    </location>
</feature>
<dbReference type="GO" id="GO:0052717">
    <property type="term" value="F:tRNA-specific adenosine-34 deaminase activity"/>
    <property type="evidence" value="ECO:0007669"/>
    <property type="project" value="UniProtKB-EC"/>
</dbReference>
<dbReference type="Pfam" id="PF00383">
    <property type="entry name" value="dCMP_cyt_deam_1"/>
    <property type="match status" value="1"/>
</dbReference>
<dbReference type="HAMAP" id="MF_00972">
    <property type="entry name" value="tRNA_aden_deaminase"/>
    <property type="match status" value="1"/>
</dbReference>
<dbReference type="GO" id="GO:0009507">
    <property type="term" value="C:chloroplast"/>
    <property type="evidence" value="ECO:0007669"/>
    <property type="project" value="TreeGrafter"/>
</dbReference>
<feature type="compositionally biased region" description="Polar residues" evidence="10">
    <location>
        <begin position="765"/>
        <end position="777"/>
    </location>
</feature>
<feature type="compositionally biased region" description="Polar residues" evidence="10">
    <location>
        <begin position="741"/>
        <end position="754"/>
    </location>
</feature>
<feature type="coiled-coil region" evidence="9">
    <location>
        <begin position="1162"/>
        <end position="1189"/>
    </location>
</feature>
<dbReference type="EMBL" id="LR746272">
    <property type="protein sequence ID" value="CAA7402228.1"/>
    <property type="molecule type" value="Genomic_DNA"/>
</dbReference>
<keyword evidence="9" id="KW-0175">Coiled coil</keyword>
<comment type="cofactor">
    <cofactor evidence="1">
        <name>Zn(2+)</name>
        <dbReference type="ChEBI" id="CHEBI:29105"/>
    </cofactor>
</comment>
<protein>
    <recommendedName>
        <fullName evidence="3">tRNA(adenine(34)) deaminase</fullName>
        <ecNumber evidence="3">3.5.4.33</ecNumber>
    </recommendedName>
</protein>
<dbReference type="InterPro" id="IPR028883">
    <property type="entry name" value="tRNA_aden_deaminase"/>
</dbReference>
<gene>
    <name evidence="12" type="ORF">SI8410_09012906</name>
</gene>
<feature type="domain" description="CMP/dCMP-type deaminase" evidence="11">
    <location>
        <begin position="1191"/>
        <end position="1313"/>
    </location>
</feature>
<evidence type="ECO:0000256" key="7">
    <source>
        <dbReference type="ARBA" id="ARBA00022833"/>
    </source>
</evidence>
<dbReference type="EC" id="3.5.4.33" evidence="3"/>
<feature type="compositionally biased region" description="Basic and acidic residues" evidence="10">
    <location>
        <begin position="295"/>
        <end position="316"/>
    </location>
</feature>
<feature type="region of interest" description="Disordered" evidence="10">
    <location>
        <begin position="1347"/>
        <end position="1366"/>
    </location>
</feature>
<dbReference type="PROSITE" id="PS51747">
    <property type="entry name" value="CYT_DCMP_DEAMINASES_2"/>
    <property type="match status" value="1"/>
</dbReference>
<reference evidence="12" key="1">
    <citation type="submission" date="2020-02" db="EMBL/GenBank/DDBJ databases">
        <authorList>
            <person name="Scholz U."/>
            <person name="Mascher M."/>
            <person name="Fiebig A."/>
        </authorList>
    </citation>
    <scope>NUCLEOTIDE SEQUENCE</scope>
</reference>
<feature type="region of interest" description="Disordered" evidence="10">
    <location>
        <begin position="387"/>
        <end position="408"/>
    </location>
</feature>
<keyword evidence="4" id="KW-0819">tRNA processing</keyword>
<dbReference type="FunFam" id="3.40.140.10:FF:000005">
    <property type="entry name" value="tRNA-specific adenosine deaminase"/>
    <property type="match status" value="1"/>
</dbReference>
<feature type="compositionally biased region" description="Basic and acidic residues" evidence="10">
    <location>
        <begin position="238"/>
        <end position="256"/>
    </location>
</feature>
<dbReference type="PANTHER" id="PTHR11079:SF179">
    <property type="entry name" value="TRNA(ADENINE(34)) DEAMINASE, CHLOROPLASTIC"/>
    <property type="match status" value="1"/>
</dbReference>
<feature type="compositionally biased region" description="Basic and acidic residues" evidence="10">
    <location>
        <begin position="267"/>
        <end position="285"/>
    </location>
</feature>
<dbReference type="GO" id="GO:0046872">
    <property type="term" value="F:metal ion binding"/>
    <property type="evidence" value="ECO:0007669"/>
    <property type="project" value="UniProtKB-KW"/>
</dbReference>
<evidence type="ECO:0000259" key="11">
    <source>
        <dbReference type="PROSITE" id="PS51747"/>
    </source>
</evidence>
<evidence type="ECO:0000256" key="2">
    <source>
        <dbReference type="ARBA" id="ARBA00011738"/>
    </source>
</evidence>
<comment type="subunit">
    <text evidence="2">Homodimer.</text>
</comment>
<sequence length="1386" mass="154186">MYSTALALRSKDSFYHRRHVYLSGDRVAEGGSCCGSGCLLGTSQPSLYAAGFSCRSTLASSRFVYSYLLRQATLIRCTPFRIVACDDGGGSAARYRKLEAVWNGDPCPSAVWSKRTCCASRRVGSRPGASGEIFQDMSGLLDEIEECSGIDVNAGTCGAFEDAYVKGKVGNKSYGEKFRGSYRNERDSSRKNDHTERRSNLSSSHQTASSFSSSSAESGSSKLRQRQDRAESSSYYRQNDEIAKKEDWKSENDSSSRRRFYASDGTVRSETDAKKREVRKRDLQDRTTLSLSSDRQSRERHVQDDRLFTGQKESKEELEKVSRTSIVQESSAKETDFRSKKMLSVMKEEASTVDLLEELRRQRTEIEQLRKDYQNLLRTTKMDDTNLMKASSSSNASHTKAEDLEERSSLQMSLLEEVRRQRVEMEQLNANCRKIMRSFKTEDNEVRETNPSKSVRKISDVREESSSSGVNFVEEEMVQNANDHQQTSNYLRQNRQKAKTSDSHETNVGRYSNYTMGLTTVSDDNKKSVTSAVYLDQENQEHNTNIVLDEQNIRYTNLKDSSQKVNERRDIRSTSVETDSILRRDHVTRVNLQKEDTSSAVRLVDERRDQVGIIGKQVIGGVDWRESSQKTADVLEMHKNDTAIASGTQNRVETMVEDQEEVSTSVQHLVKAGREKKIIDDRQVIVELSISKESQGHPNVPDVYRSEAGISSVAPVDQEQSSVSTVNLIDEVQSQRKSENKQATQQIMSRNDSQQRAFDFIQGQTADVSVSKPSSDTRTNEGDSLLVLVQEAKGKRKSDSVEEMVGTSTGKSESHFTTGQRQTLHEFDPVKDDVLESAANFDKSSAHYVEAFLDKMQQKVSATDESNSASSGSSETHREGQPSSSQKQKATVKHKDEIRNQEDPPQHSATSDPTGPSDEVWDVRGASSQEPSPTEEPDDSSIARIPDVTSAPPSTSGAITKRSGRSLWGYVADIFRIGWRTRADPQKPTVKSGTKSSSNESVSSDAWYSGHELEYDEEENARKGRRASVESELSKTAVDKPLSSSSPSLGQVPSEVLRPGDQVTPIKLDVSIPTGSTGGSLGSQVSLPVPPLENLIPIVDEKGMPGVPSAPSMVGLPSSFGGALASTSGAGTETDKREGIQIKEKASEIDAMEGKDVELKRRKPLQRNKQVLREEFEEWEDAYRLETEQRTTDEFFMREALMEAKKAADIWEVPVGAVLVQNGKIIARGCNLVEDLRDSTAHAEMICIREASTLLRTWRLAGTTLYVTLEPCPMCAGAILQARIDTIVWGAPNKLLGADGSWVRLFPTGDEGRDGPVHPFHPKMSIRRGVLATECADAMQQFFQLRRKKNKPPPPPPPPPPPHSLINYPTKLLTKMHNIFCMMACM</sequence>
<feature type="compositionally biased region" description="Low complexity" evidence="10">
    <location>
        <begin position="861"/>
        <end position="874"/>
    </location>
</feature>
<feature type="compositionally biased region" description="Basic and acidic residues" evidence="10">
    <location>
        <begin position="893"/>
        <end position="905"/>
    </location>
</feature>
<evidence type="ECO:0000256" key="4">
    <source>
        <dbReference type="ARBA" id="ARBA00022694"/>
    </source>
</evidence>
<proteinExistence type="inferred from homology"/>
<feature type="region of interest" description="Disordered" evidence="10">
    <location>
        <begin position="176"/>
        <end position="316"/>
    </location>
</feature>
<keyword evidence="13" id="KW-1185">Reference proteome</keyword>
<name>A0A7I8KYT0_SPIIN</name>
<evidence type="ECO:0000313" key="12">
    <source>
        <dbReference type="EMBL" id="CAA7402228.1"/>
    </source>
</evidence>
<keyword evidence="5" id="KW-0479">Metal-binding</keyword>
<feature type="region of interest" description="Disordered" evidence="10">
    <location>
        <begin position="765"/>
        <end position="784"/>
    </location>
</feature>
<feature type="compositionally biased region" description="Polar residues" evidence="10">
    <location>
        <begin position="388"/>
        <end position="398"/>
    </location>
</feature>
<feature type="compositionally biased region" description="Polar residues" evidence="10">
    <location>
        <begin position="989"/>
        <end position="1006"/>
    </location>
</feature>
<dbReference type="GO" id="GO:0002100">
    <property type="term" value="P:tRNA wobble adenosine to inosine editing"/>
    <property type="evidence" value="ECO:0007669"/>
    <property type="project" value="InterPro"/>
</dbReference>
<evidence type="ECO:0000256" key="5">
    <source>
        <dbReference type="ARBA" id="ARBA00022723"/>
    </source>
</evidence>
<dbReference type="CDD" id="cd01285">
    <property type="entry name" value="nucleoside_deaminase"/>
    <property type="match status" value="1"/>
</dbReference>
<dbReference type="OrthoDB" id="408702at2759"/>
<dbReference type="InterPro" id="IPR002125">
    <property type="entry name" value="CMP_dCMP_dom"/>
</dbReference>
<evidence type="ECO:0000256" key="9">
    <source>
        <dbReference type="SAM" id="Coils"/>
    </source>
</evidence>
<dbReference type="SUPFAM" id="SSF53927">
    <property type="entry name" value="Cytidine deaminase-like"/>
    <property type="match status" value="1"/>
</dbReference>
<comment type="catalytic activity">
    <reaction evidence="8">
        <text>adenosine(34) in tRNA + H2O + H(+) = inosine(34) in tRNA + NH4(+)</text>
        <dbReference type="Rhea" id="RHEA:43168"/>
        <dbReference type="Rhea" id="RHEA-COMP:10373"/>
        <dbReference type="Rhea" id="RHEA-COMP:10374"/>
        <dbReference type="ChEBI" id="CHEBI:15377"/>
        <dbReference type="ChEBI" id="CHEBI:15378"/>
        <dbReference type="ChEBI" id="CHEBI:28938"/>
        <dbReference type="ChEBI" id="CHEBI:74411"/>
        <dbReference type="ChEBI" id="CHEBI:82852"/>
        <dbReference type="EC" id="3.5.4.33"/>
    </reaction>
</comment>
<evidence type="ECO:0000256" key="1">
    <source>
        <dbReference type="ARBA" id="ARBA00001947"/>
    </source>
</evidence>
<dbReference type="InterPro" id="IPR016193">
    <property type="entry name" value="Cytidine_deaminase-like"/>
</dbReference>
<evidence type="ECO:0000256" key="6">
    <source>
        <dbReference type="ARBA" id="ARBA00022801"/>
    </source>
</evidence>
<dbReference type="Proteomes" id="UP000663760">
    <property type="component" value="Chromosome 9"/>
</dbReference>
<feature type="compositionally biased region" description="Polar residues" evidence="10">
    <location>
        <begin position="806"/>
        <end position="822"/>
    </location>
</feature>
<feature type="region of interest" description="Disordered" evidence="10">
    <location>
        <begin position="731"/>
        <end position="754"/>
    </location>
</feature>
<feature type="compositionally biased region" description="Polar residues" evidence="10">
    <location>
        <begin position="479"/>
        <end position="493"/>
    </location>
</feature>
<feature type="compositionally biased region" description="Basic and acidic residues" evidence="10">
    <location>
        <begin position="399"/>
        <end position="408"/>
    </location>
</feature>
<feature type="region of interest" description="Disordered" evidence="10">
    <location>
        <begin position="984"/>
        <end position="1061"/>
    </location>
</feature>
<evidence type="ECO:0000256" key="10">
    <source>
        <dbReference type="SAM" id="MobiDB-lite"/>
    </source>
</evidence>
<dbReference type="PANTHER" id="PTHR11079">
    <property type="entry name" value="CYTOSINE DEAMINASE FAMILY MEMBER"/>
    <property type="match status" value="1"/>
</dbReference>
<accession>A0A7I8KYT0</accession>